<dbReference type="Proteomes" id="UP000247099">
    <property type="component" value="Unassembled WGS sequence"/>
</dbReference>
<dbReference type="GO" id="GO:0016878">
    <property type="term" value="F:acid-thiol ligase activity"/>
    <property type="evidence" value="ECO:0007669"/>
    <property type="project" value="UniProtKB-ARBA"/>
</dbReference>
<dbReference type="InParanoid" id="A0A317ZQ28"/>
<dbReference type="EMBL" id="QHJQ01000001">
    <property type="protein sequence ID" value="PXA05521.1"/>
    <property type="molecule type" value="Genomic_DNA"/>
</dbReference>
<dbReference type="RefSeq" id="WP_110129600.1">
    <property type="nucleotide sequence ID" value="NZ_QHJQ01000001.1"/>
</dbReference>
<dbReference type="InterPro" id="IPR045851">
    <property type="entry name" value="AMP-bd_C_sf"/>
</dbReference>
<organism evidence="3 4">
    <name type="scientific">Coraliomargarita sinensis</name>
    <dbReference type="NCBI Taxonomy" id="2174842"/>
    <lineage>
        <taxon>Bacteria</taxon>
        <taxon>Pseudomonadati</taxon>
        <taxon>Verrucomicrobiota</taxon>
        <taxon>Opitutia</taxon>
        <taxon>Puniceicoccales</taxon>
        <taxon>Coraliomargaritaceae</taxon>
        <taxon>Coraliomargarita</taxon>
    </lineage>
</organism>
<dbReference type="InterPro" id="IPR050237">
    <property type="entry name" value="ATP-dep_AMP-bd_enzyme"/>
</dbReference>
<protein>
    <submittedName>
        <fullName evidence="3">AMP-dependent synthetase</fullName>
    </submittedName>
</protein>
<evidence type="ECO:0000313" key="3">
    <source>
        <dbReference type="EMBL" id="PXA05521.1"/>
    </source>
</evidence>
<evidence type="ECO:0000256" key="1">
    <source>
        <dbReference type="SAM" id="MobiDB-lite"/>
    </source>
</evidence>
<evidence type="ECO:0000313" key="4">
    <source>
        <dbReference type="Proteomes" id="UP000247099"/>
    </source>
</evidence>
<dbReference type="Gene3D" id="3.40.50.12780">
    <property type="entry name" value="N-terminal domain of ligase-like"/>
    <property type="match status" value="1"/>
</dbReference>
<dbReference type="InterPro" id="IPR042099">
    <property type="entry name" value="ANL_N_sf"/>
</dbReference>
<dbReference type="Gene3D" id="3.30.300.30">
    <property type="match status" value="1"/>
</dbReference>
<gene>
    <name evidence="3" type="ORF">DDZ13_01220</name>
</gene>
<dbReference type="InterPro" id="IPR020845">
    <property type="entry name" value="AMP-binding_CS"/>
</dbReference>
<sequence>MSRTQQIDIDEASFQQRAELKSHLAWESFVALARKPGRELIVDCTMQRRAMKSGFLLALAWGLSRRIKTWTDKKRVGIVFPPGLGGYIANLAVTLAGKVPVNLNFTLGPASVESCIRRADIDCLLTTQRVQKKMTGFPWPDEGIVDLVEEMKTLSKPKTLALLAAIYVLPGKFLAKCLKVPSTGDRDEAGLLFTSGSSGEPKGVALTHRNILSNCAQIDTAGLLPTSEKVLANLPIFHSFGFTVTLWYPLLRGCPVVTLPSPLEVKKIAEAIHAESATILIGTPTFFKPYLKRVEPEQLASLKYVIAGAEKTPDGFADAWEQRFGSIYFEGYGLTETSPVVSVNLPDKPQGVDYPGESDEGSRRGSVGRLFPGLAARILNPDTRVAASCDVTGLLALKGPNIFEGYLEDPERTAEVKEGEWFITGDLARFDADGFLYIEGRLSRFSKIGGEMVPHGTVEQALIEAFDLLDAEAPMLAVGARPDEAKGEALVLIAAIDLELSDVREKLASAGFSNLWIPKEMKRVESVPTLATGKLDLRGIQELAASA</sequence>
<dbReference type="PANTHER" id="PTHR43767:SF1">
    <property type="entry name" value="NONRIBOSOMAL PEPTIDE SYNTHASE PES1 (EUROFUNG)-RELATED"/>
    <property type="match status" value="1"/>
</dbReference>
<accession>A0A317ZQ28</accession>
<feature type="region of interest" description="Disordered" evidence="1">
    <location>
        <begin position="345"/>
        <end position="365"/>
    </location>
</feature>
<dbReference type="AlphaFoldDB" id="A0A317ZQ28"/>
<feature type="domain" description="AMP-dependent synthetase/ligase" evidence="2">
    <location>
        <begin position="71"/>
        <end position="407"/>
    </location>
</feature>
<proteinExistence type="predicted"/>
<reference evidence="3 4" key="1">
    <citation type="submission" date="2018-05" db="EMBL/GenBank/DDBJ databases">
        <title>Coraliomargarita sinensis sp. nov., isolated from a marine solar saltern.</title>
        <authorList>
            <person name="Zhou L.Y."/>
        </authorList>
    </citation>
    <scope>NUCLEOTIDE SEQUENCE [LARGE SCALE GENOMIC DNA]</scope>
    <source>
        <strain evidence="3 4">WN38</strain>
    </source>
</reference>
<dbReference type="SUPFAM" id="SSF56801">
    <property type="entry name" value="Acetyl-CoA synthetase-like"/>
    <property type="match status" value="1"/>
</dbReference>
<dbReference type="Pfam" id="PF00501">
    <property type="entry name" value="AMP-binding"/>
    <property type="match status" value="1"/>
</dbReference>
<comment type="caution">
    <text evidence="3">The sequence shown here is derived from an EMBL/GenBank/DDBJ whole genome shotgun (WGS) entry which is preliminary data.</text>
</comment>
<dbReference type="InterPro" id="IPR000873">
    <property type="entry name" value="AMP-dep_synth/lig_dom"/>
</dbReference>
<keyword evidence="4" id="KW-1185">Reference proteome</keyword>
<dbReference type="PROSITE" id="PS00455">
    <property type="entry name" value="AMP_BINDING"/>
    <property type="match status" value="1"/>
</dbReference>
<evidence type="ECO:0000259" key="2">
    <source>
        <dbReference type="Pfam" id="PF00501"/>
    </source>
</evidence>
<dbReference type="OrthoDB" id="9757771at2"/>
<dbReference type="FunCoup" id="A0A317ZQ28">
    <property type="interactions" value="103"/>
</dbReference>
<dbReference type="PANTHER" id="PTHR43767">
    <property type="entry name" value="LONG-CHAIN-FATTY-ACID--COA LIGASE"/>
    <property type="match status" value="1"/>
</dbReference>
<name>A0A317ZQ28_9BACT</name>